<evidence type="ECO:0000256" key="5">
    <source>
        <dbReference type="ARBA" id="ARBA00023163"/>
    </source>
</evidence>
<dbReference type="AlphaFoldDB" id="A0A0P0C2B0"/>
<comment type="similarity">
    <text evidence="1">Belongs to the sigma-70 factor family. ECF subfamily.</text>
</comment>
<proteinExistence type="inferred from homology"/>
<reference evidence="8 9" key="1">
    <citation type="submission" date="2015-08" db="EMBL/GenBank/DDBJ databases">
        <title>Complete genome sequence of Rufibacter tibetensis strain 1351t, a radiation-resistant bacterium from tibet plateau.</title>
        <authorList>
            <person name="Dai J."/>
        </authorList>
    </citation>
    <scope>NUCLEOTIDE SEQUENCE [LARGE SCALE GENOMIC DNA]</scope>
    <source>
        <strain evidence="8 9">1351</strain>
    </source>
</reference>
<dbReference type="Pfam" id="PF08281">
    <property type="entry name" value="Sigma70_r4_2"/>
    <property type="match status" value="1"/>
</dbReference>
<evidence type="ECO:0000259" key="6">
    <source>
        <dbReference type="Pfam" id="PF04542"/>
    </source>
</evidence>
<dbReference type="EMBL" id="CP012643">
    <property type="protein sequence ID" value="ALI99121.1"/>
    <property type="molecule type" value="Genomic_DNA"/>
</dbReference>
<dbReference type="GO" id="GO:0016987">
    <property type="term" value="F:sigma factor activity"/>
    <property type="evidence" value="ECO:0007669"/>
    <property type="project" value="UniProtKB-KW"/>
</dbReference>
<dbReference type="GO" id="GO:0006352">
    <property type="term" value="P:DNA-templated transcription initiation"/>
    <property type="evidence" value="ECO:0007669"/>
    <property type="project" value="InterPro"/>
</dbReference>
<dbReference type="InterPro" id="IPR007627">
    <property type="entry name" value="RNA_pol_sigma70_r2"/>
</dbReference>
<evidence type="ECO:0000256" key="1">
    <source>
        <dbReference type="ARBA" id="ARBA00010641"/>
    </source>
</evidence>
<dbReference type="InterPro" id="IPR013324">
    <property type="entry name" value="RNA_pol_sigma_r3/r4-like"/>
</dbReference>
<dbReference type="NCBIfam" id="TIGR02937">
    <property type="entry name" value="sigma70-ECF"/>
    <property type="match status" value="1"/>
</dbReference>
<sequence>MDLQEFKTKVLPAKQKLYRMALFLLQNKEEAEDILQDVFLKLWSNKHKLHAYASIEAFAMSITKNLCLDKIKSRKHKHMVDVVGMELDSAEANPYQRYELTDQVNKVHELVKLLPEQQRLILHLRDVEGYAYEEIEQVTGVNVNAIRVALSRARKSVRDGLLKMENYAV</sequence>
<dbReference type="InterPro" id="IPR013249">
    <property type="entry name" value="RNA_pol_sigma70_r4_t2"/>
</dbReference>
<protein>
    <submittedName>
        <fullName evidence="8">RNA polymerase subunit sigma-24</fullName>
    </submittedName>
</protein>
<dbReference type="InterPro" id="IPR039425">
    <property type="entry name" value="RNA_pol_sigma-70-like"/>
</dbReference>
<name>A0A0P0C2B0_9BACT</name>
<keyword evidence="5" id="KW-0804">Transcription</keyword>
<dbReference type="KEGG" id="rti:DC20_09210"/>
<keyword evidence="9" id="KW-1185">Reference proteome</keyword>
<dbReference type="Gene3D" id="1.10.10.10">
    <property type="entry name" value="Winged helix-like DNA-binding domain superfamily/Winged helix DNA-binding domain"/>
    <property type="match status" value="1"/>
</dbReference>
<accession>A0A0P0C2B0</accession>
<organism evidence="8 9">
    <name type="scientific">Rufibacter tibetensis</name>
    <dbReference type="NCBI Taxonomy" id="512763"/>
    <lineage>
        <taxon>Bacteria</taxon>
        <taxon>Pseudomonadati</taxon>
        <taxon>Bacteroidota</taxon>
        <taxon>Cytophagia</taxon>
        <taxon>Cytophagales</taxon>
        <taxon>Hymenobacteraceae</taxon>
        <taxon>Rufibacter</taxon>
    </lineage>
</organism>
<keyword evidence="4" id="KW-0238">DNA-binding</keyword>
<keyword evidence="2" id="KW-0805">Transcription regulation</keyword>
<dbReference type="SUPFAM" id="SSF88659">
    <property type="entry name" value="Sigma3 and sigma4 domains of RNA polymerase sigma factors"/>
    <property type="match status" value="1"/>
</dbReference>
<dbReference type="OrthoDB" id="795989at2"/>
<dbReference type="Gene3D" id="1.10.1740.10">
    <property type="match status" value="1"/>
</dbReference>
<dbReference type="GO" id="GO:0003677">
    <property type="term" value="F:DNA binding"/>
    <property type="evidence" value="ECO:0007669"/>
    <property type="project" value="UniProtKB-KW"/>
</dbReference>
<evidence type="ECO:0000256" key="4">
    <source>
        <dbReference type="ARBA" id="ARBA00023125"/>
    </source>
</evidence>
<evidence type="ECO:0000256" key="3">
    <source>
        <dbReference type="ARBA" id="ARBA00023082"/>
    </source>
</evidence>
<dbReference type="Pfam" id="PF04542">
    <property type="entry name" value="Sigma70_r2"/>
    <property type="match status" value="1"/>
</dbReference>
<dbReference type="STRING" id="512763.DC20_09210"/>
<dbReference type="InterPro" id="IPR036388">
    <property type="entry name" value="WH-like_DNA-bd_sf"/>
</dbReference>
<evidence type="ECO:0000259" key="7">
    <source>
        <dbReference type="Pfam" id="PF08281"/>
    </source>
</evidence>
<dbReference type="SUPFAM" id="SSF88946">
    <property type="entry name" value="Sigma2 domain of RNA polymerase sigma factors"/>
    <property type="match status" value="1"/>
</dbReference>
<dbReference type="RefSeq" id="WP_062543568.1">
    <property type="nucleotide sequence ID" value="NZ_CP012643.1"/>
</dbReference>
<feature type="domain" description="RNA polymerase sigma-70 region 2" evidence="6">
    <location>
        <begin position="15"/>
        <end position="75"/>
    </location>
</feature>
<evidence type="ECO:0000313" key="9">
    <source>
        <dbReference type="Proteomes" id="UP000061382"/>
    </source>
</evidence>
<dbReference type="Proteomes" id="UP000061382">
    <property type="component" value="Chromosome"/>
</dbReference>
<evidence type="ECO:0000256" key="2">
    <source>
        <dbReference type="ARBA" id="ARBA00023015"/>
    </source>
</evidence>
<dbReference type="PANTHER" id="PTHR43133">
    <property type="entry name" value="RNA POLYMERASE ECF-TYPE SIGMA FACTO"/>
    <property type="match status" value="1"/>
</dbReference>
<dbReference type="CDD" id="cd06171">
    <property type="entry name" value="Sigma70_r4"/>
    <property type="match status" value="1"/>
</dbReference>
<dbReference type="InterPro" id="IPR014284">
    <property type="entry name" value="RNA_pol_sigma-70_dom"/>
</dbReference>
<dbReference type="InterPro" id="IPR013325">
    <property type="entry name" value="RNA_pol_sigma_r2"/>
</dbReference>
<dbReference type="PATRIC" id="fig|512763.3.peg.2034"/>
<keyword evidence="3" id="KW-0731">Sigma factor</keyword>
<gene>
    <name evidence="8" type="ORF">DC20_09210</name>
</gene>
<feature type="domain" description="RNA polymerase sigma factor 70 region 4 type 2" evidence="7">
    <location>
        <begin position="106"/>
        <end position="156"/>
    </location>
</feature>
<evidence type="ECO:0000313" key="8">
    <source>
        <dbReference type="EMBL" id="ALI99121.1"/>
    </source>
</evidence>
<dbReference type="PANTHER" id="PTHR43133:SF8">
    <property type="entry name" value="RNA POLYMERASE SIGMA FACTOR HI_1459-RELATED"/>
    <property type="match status" value="1"/>
</dbReference>